<reference evidence="3 4" key="1">
    <citation type="submission" date="2015-12" db="EMBL/GenBank/DDBJ databases">
        <title>Genome sequence of Streptomyces sp. G25.</title>
        <authorList>
            <person name="Poehlein A."/>
            <person name="Roettig A."/>
            <person name="Hiessl S."/>
            <person name="Hauschild P."/>
            <person name="Schauer J."/>
            <person name="Madkour M.H."/>
            <person name="Al-Ansari A.M."/>
            <person name="Almakishah N.H."/>
            <person name="Steinbuechel A."/>
            <person name="Daniel R."/>
        </authorList>
    </citation>
    <scope>NUCLEOTIDE SEQUENCE [LARGE SCALE GENOMIC DNA]</scope>
    <source>
        <strain evidence="4">G25(2015)</strain>
    </source>
</reference>
<keyword evidence="2" id="KW-1133">Transmembrane helix</keyword>
<comment type="caution">
    <text evidence="3">The sequence shown here is derived from an EMBL/GenBank/DDBJ whole genome shotgun (WGS) entry which is preliminary data.</text>
</comment>
<accession>A0A177HNS5</accession>
<gene>
    <name evidence="3" type="ORF">STSP_40070</name>
</gene>
<protein>
    <submittedName>
        <fullName evidence="3">Uncharacterized protein</fullName>
    </submittedName>
</protein>
<dbReference type="AlphaFoldDB" id="A0A177HNS5"/>
<evidence type="ECO:0000313" key="3">
    <source>
        <dbReference type="EMBL" id="OAH12661.1"/>
    </source>
</evidence>
<keyword evidence="2" id="KW-0812">Transmembrane</keyword>
<dbReference type="Proteomes" id="UP000077381">
    <property type="component" value="Unassembled WGS sequence"/>
</dbReference>
<evidence type="ECO:0000313" key="4">
    <source>
        <dbReference type="Proteomes" id="UP000077381"/>
    </source>
</evidence>
<sequence>MCVWTVIPPGPSWTWVSSALSALSALSVLAGVFSSTRVASAFLRGVARDAVVFRVVLAVVGIRLLLSSENGTSHLTFHSDAQTDAGRRRKRVD</sequence>
<organism evidence="3 4">
    <name type="scientific">Streptomyces jeddahensis</name>
    <dbReference type="NCBI Taxonomy" id="1716141"/>
    <lineage>
        <taxon>Bacteria</taxon>
        <taxon>Bacillati</taxon>
        <taxon>Actinomycetota</taxon>
        <taxon>Actinomycetes</taxon>
        <taxon>Kitasatosporales</taxon>
        <taxon>Streptomycetaceae</taxon>
        <taxon>Streptomyces</taxon>
    </lineage>
</organism>
<keyword evidence="4" id="KW-1185">Reference proteome</keyword>
<evidence type="ECO:0000256" key="1">
    <source>
        <dbReference type="SAM" id="MobiDB-lite"/>
    </source>
</evidence>
<feature type="transmembrane region" description="Helical" evidence="2">
    <location>
        <begin position="46"/>
        <end position="66"/>
    </location>
</feature>
<name>A0A177HNS5_9ACTN</name>
<proteinExistence type="predicted"/>
<evidence type="ECO:0000256" key="2">
    <source>
        <dbReference type="SAM" id="Phobius"/>
    </source>
</evidence>
<keyword evidence="2" id="KW-0472">Membrane</keyword>
<feature type="transmembrane region" description="Helical" evidence="2">
    <location>
        <begin position="12"/>
        <end position="34"/>
    </location>
</feature>
<dbReference type="EMBL" id="LOHS01000088">
    <property type="protein sequence ID" value="OAH12661.1"/>
    <property type="molecule type" value="Genomic_DNA"/>
</dbReference>
<feature type="region of interest" description="Disordered" evidence="1">
    <location>
        <begin position="74"/>
        <end position="93"/>
    </location>
</feature>